<dbReference type="GO" id="GO:0003676">
    <property type="term" value="F:nucleic acid binding"/>
    <property type="evidence" value="ECO:0007669"/>
    <property type="project" value="InterPro"/>
</dbReference>
<evidence type="ECO:0000256" key="5">
    <source>
        <dbReference type="ARBA" id="ARBA00022839"/>
    </source>
</evidence>
<dbReference type="Gene3D" id="3.10.310.30">
    <property type="match status" value="1"/>
</dbReference>
<dbReference type="SUPFAM" id="SSF64182">
    <property type="entry name" value="DHH phosphoesterases"/>
    <property type="match status" value="1"/>
</dbReference>
<dbReference type="PANTHER" id="PTHR30255:SF2">
    <property type="entry name" value="SINGLE-STRANDED-DNA-SPECIFIC EXONUCLEASE RECJ"/>
    <property type="match status" value="1"/>
</dbReference>
<name>A0A383R5Q4_PAEAL</name>
<dbReference type="InterPro" id="IPR051673">
    <property type="entry name" value="SSDNA_exonuclease_RecJ"/>
</dbReference>
<dbReference type="GO" id="GO:0008409">
    <property type="term" value="F:5'-3' exonuclease activity"/>
    <property type="evidence" value="ECO:0007669"/>
    <property type="project" value="InterPro"/>
</dbReference>
<feature type="domain" description="RecJ OB" evidence="9">
    <location>
        <begin position="457"/>
        <end position="563"/>
    </location>
</feature>
<accession>A0A383R5Q4</accession>
<dbReference type="InterPro" id="IPR001667">
    <property type="entry name" value="DDH_dom"/>
</dbReference>
<keyword evidence="3" id="KW-0540">Nuclease</keyword>
<evidence type="ECO:0000313" key="11">
    <source>
        <dbReference type="Proteomes" id="UP000304148"/>
    </source>
</evidence>
<feature type="domain" description="DDH" evidence="6">
    <location>
        <begin position="82"/>
        <end position="226"/>
    </location>
</feature>
<proteinExistence type="inferred from homology"/>
<evidence type="ECO:0000256" key="3">
    <source>
        <dbReference type="ARBA" id="ARBA00022722"/>
    </source>
</evidence>
<dbReference type="PANTHER" id="PTHR30255">
    <property type="entry name" value="SINGLE-STRANDED-DNA-SPECIFIC EXONUCLEASE RECJ"/>
    <property type="match status" value="1"/>
</dbReference>
<dbReference type="Pfam" id="PF17768">
    <property type="entry name" value="RecJ_OB"/>
    <property type="match status" value="1"/>
</dbReference>
<evidence type="ECO:0000259" key="8">
    <source>
        <dbReference type="Pfam" id="PF10141"/>
    </source>
</evidence>
<dbReference type="AlphaFoldDB" id="A0A383R5Q4"/>
<dbReference type="Gene3D" id="3.90.1640.30">
    <property type="match status" value="1"/>
</dbReference>
<evidence type="ECO:0000259" key="6">
    <source>
        <dbReference type="Pfam" id="PF01368"/>
    </source>
</evidence>
<organism evidence="10 11">
    <name type="scientific">Paenibacillus alvei</name>
    <name type="common">Bacillus alvei</name>
    <dbReference type="NCBI Taxonomy" id="44250"/>
    <lineage>
        <taxon>Bacteria</taxon>
        <taxon>Bacillati</taxon>
        <taxon>Bacillota</taxon>
        <taxon>Bacilli</taxon>
        <taxon>Bacillales</taxon>
        <taxon>Paenibacillaceae</taxon>
        <taxon>Paenibacillus</taxon>
    </lineage>
</organism>
<keyword evidence="4 10" id="KW-0378">Hydrolase</keyword>
<reference evidence="11" key="1">
    <citation type="submission" date="2018-08" db="EMBL/GenBank/DDBJ databases">
        <authorList>
            <person name="Chevrot R."/>
        </authorList>
    </citation>
    <scope>NUCLEOTIDE SEQUENCE [LARGE SCALE GENOMIC DNA]</scope>
</reference>
<dbReference type="RefSeq" id="WP_138184691.1">
    <property type="nucleotide sequence ID" value="NZ_LS992241.1"/>
</dbReference>
<protein>
    <recommendedName>
        <fullName evidence="2">Single-stranded-DNA-specific exonuclease RecJ</fullName>
    </recommendedName>
</protein>
<evidence type="ECO:0000256" key="1">
    <source>
        <dbReference type="ARBA" id="ARBA00005915"/>
    </source>
</evidence>
<feature type="domain" description="DHHA1" evidence="7">
    <location>
        <begin position="348"/>
        <end position="442"/>
    </location>
</feature>
<dbReference type="Pfam" id="PF10141">
    <property type="entry name" value="ssDNA-exonuc_C"/>
    <property type="match status" value="1"/>
</dbReference>
<dbReference type="GO" id="GO:0006310">
    <property type="term" value="P:DNA recombination"/>
    <property type="evidence" value="ECO:0007669"/>
    <property type="project" value="InterPro"/>
</dbReference>
<dbReference type="InterPro" id="IPR004610">
    <property type="entry name" value="RecJ"/>
</dbReference>
<dbReference type="Proteomes" id="UP000304148">
    <property type="component" value="Chromosome"/>
</dbReference>
<keyword evidence="5 10" id="KW-0269">Exonuclease</keyword>
<dbReference type="InterPro" id="IPR018779">
    <property type="entry name" value="RecJ_C"/>
</dbReference>
<dbReference type="EMBL" id="LS992241">
    <property type="protein sequence ID" value="SYX82280.1"/>
    <property type="molecule type" value="Genomic_DNA"/>
</dbReference>
<evidence type="ECO:0000259" key="7">
    <source>
        <dbReference type="Pfam" id="PF02272"/>
    </source>
</evidence>
<dbReference type="InterPro" id="IPR003156">
    <property type="entry name" value="DHHA1_dom"/>
</dbReference>
<evidence type="ECO:0000256" key="4">
    <source>
        <dbReference type="ARBA" id="ARBA00022801"/>
    </source>
</evidence>
<dbReference type="Pfam" id="PF01368">
    <property type="entry name" value="DHH"/>
    <property type="match status" value="1"/>
</dbReference>
<comment type="similarity">
    <text evidence="1">Belongs to the RecJ family.</text>
</comment>
<dbReference type="InterPro" id="IPR038763">
    <property type="entry name" value="DHH_sf"/>
</dbReference>
<gene>
    <name evidence="10" type="primary">recJ</name>
    <name evidence="10" type="ORF">PBLR_10702</name>
</gene>
<evidence type="ECO:0000259" key="9">
    <source>
        <dbReference type="Pfam" id="PF17768"/>
    </source>
</evidence>
<evidence type="ECO:0000256" key="2">
    <source>
        <dbReference type="ARBA" id="ARBA00019841"/>
    </source>
</evidence>
<dbReference type="GO" id="GO:0006281">
    <property type="term" value="P:DNA repair"/>
    <property type="evidence" value="ECO:0007669"/>
    <property type="project" value="InterPro"/>
</dbReference>
<feature type="domain" description="Single-stranded-DNA-specific exonuclease RecJ C-terminal" evidence="8">
    <location>
        <begin position="633"/>
        <end position="799"/>
    </location>
</feature>
<dbReference type="Pfam" id="PF02272">
    <property type="entry name" value="DHHA1"/>
    <property type="match status" value="1"/>
</dbReference>
<evidence type="ECO:0000313" key="10">
    <source>
        <dbReference type="EMBL" id="SYX82280.1"/>
    </source>
</evidence>
<dbReference type="InterPro" id="IPR041122">
    <property type="entry name" value="RecJ_OB"/>
</dbReference>
<sequence length="809" mass="90581">MLHPRSRWICAATSDEQVSQLAQEAKLSPLLARMMVVRGIDTAEQIQQFLYADVNQLHDPFLMAGMEEAVERIRRALNSGEKIRIYGDYDADGVSSTSLMIYLMRELEANFDYYIPHRANEGYGLNNGAIDDAKAQGCTLIVTVDTGISAVEQVAYAKELGIDIVVTDHHEPPEQLPEAYALVNPKLPYCHYPFKGLAGVGVAFKLAHALLGNVPEHYLELAAIGTVADLMPLLGENRVIVQEALKRMARSQYAGIRALMTVGAIDPTEVTSTSIAFSMAPRINASGRLDHADIAVQLLTADEDETAIAYASELDRLNKERQKIVEGIVKEAEAQLTEKMTDTGEVPNVIVLAAEGWNVGVIGIVASKIVERYYRPTFVLGIDEESGLCKGSARSIAGFDLYESMTECAEVFEHYGGHQAAAGMTIHRDRLSELEERLNKTAAERLSEDDYIPCTEVDAECELDDVPLEVIEQLARLAPFGMGNPSPRVVIRNAVVRDKRTMGKEGQHLKLMLGKERATLDAVAFHKGSLSYRIANDVQVDVLGELSINEWNGQRKPQLMMQDIQITERQLFDRRATARPLESAIELARTLEQDEPQTSALLMTREQAGVYAAEPFVWLYSDELEGPTVIPSSWAWAADESMLGNVSKHIHELVLCSIPPSEWELKRLADQLPNVGRIHAILPRQPEGGRLFTPSRDRMAYAYSELKRVGTWDMEVSTMSSLAKRLRMNERELLMLMEVFKELDFITCTSSSNNSVYSIVQQPNKTSLEQSQRYQDWMTAATWESRWYEPVTEELAAWIWSYWDEARCK</sequence>
<dbReference type="NCBIfam" id="TIGR00644">
    <property type="entry name" value="recJ"/>
    <property type="match status" value="1"/>
</dbReference>